<evidence type="ECO:0000313" key="2">
    <source>
        <dbReference type="Proteomes" id="UP000244013"/>
    </source>
</evidence>
<dbReference type="GeneID" id="91007948"/>
<comment type="caution">
    <text evidence="1">The sequence shown here is derived from an EMBL/GenBank/DDBJ whole genome shotgun (WGS) entry which is preliminary data.</text>
</comment>
<dbReference type="Proteomes" id="UP000244013">
    <property type="component" value="Unassembled WGS sequence"/>
</dbReference>
<reference evidence="1 2" key="1">
    <citation type="submission" date="2018-04" db="EMBL/GenBank/DDBJ databases">
        <title>Genomic Encyclopedia of Type Strains, Phase III (KMG-III): the genomes of soil and plant-associated and newly described type strains.</title>
        <authorList>
            <person name="Whitman W."/>
        </authorList>
    </citation>
    <scope>NUCLEOTIDE SEQUENCE [LARGE SCALE GENOMIC DNA]</scope>
    <source>
        <strain evidence="1 2">MA-olki</strain>
    </source>
</reference>
<accession>A0A2T5TVX1</accession>
<evidence type="ECO:0000313" key="1">
    <source>
        <dbReference type="EMBL" id="PTW43408.1"/>
    </source>
</evidence>
<organism evidence="1 2">
    <name type="scientific">Sphingomonas faeni</name>
    <dbReference type="NCBI Taxonomy" id="185950"/>
    <lineage>
        <taxon>Bacteria</taxon>
        <taxon>Pseudomonadati</taxon>
        <taxon>Pseudomonadota</taxon>
        <taxon>Alphaproteobacteria</taxon>
        <taxon>Sphingomonadales</taxon>
        <taxon>Sphingomonadaceae</taxon>
        <taxon>Sphingomonas</taxon>
    </lineage>
</organism>
<dbReference type="EMBL" id="QAYE01000023">
    <property type="protein sequence ID" value="PTW43408.1"/>
    <property type="molecule type" value="Genomic_DNA"/>
</dbReference>
<dbReference type="RefSeq" id="WP_107956095.1">
    <property type="nucleotide sequence ID" value="NZ_QAYE01000023.1"/>
</dbReference>
<gene>
    <name evidence="1" type="ORF">C8J25_1239</name>
</gene>
<sequence length="349" mass="38253">MLPTSASAAPETVFEGVAGTARIVVAMTEDKGEVDGHYFYQTSRLDIDLFGTATGTTLTLESRTTDDHLLLKRIGPNLVGTLTTAKARRLAVSLHPAAGPAALPADLPSKLSVYERWHLAGLHLTPQQAETINGKTIRWYREPLSGIRLFRIEGGYSKAAVVEVNHALARNQWQNVSAWFACTGSDGQPGTDVAEADKPWLGVNHMSYLWTSSWSCAGTAHPDFGTEGHSYDMATGGELVLDAVLPFGSEPVPAEDSDAWYKYRSNRFAPGVVALLKRFHPEEMVPPSKGDDDACDYSDPEVWDFPAWALSEKGLWLGAYFPRAQRPCDAPDWAVIRWSSLRLPRATRP</sequence>
<name>A0A2T5TVX1_9SPHN</name>
<dbReference type="OrthoDB" id="7543403at2"/>
<proteinExistence type="predicted"/>
<protein>
    <submittedName>
        <fullName evidence="1">Uncharacterized protein</fullName>
    </submittedName>
</protein>
<dbReference type="AlphaFoldDB" id="A0A2T5TVX1"/>